<name>A0A7C7D810_9FIRM</name>
<reference evidence="1 2" key="1">
    <citation type="journal article" date="2020" name="Biotechnol. Biofuels">
        <title>New insights from the biogas microbiome by comprehensive genome-resolved metagenomics of nearly 1600 species originating from multiple anaerobic digesters.</title>
        <authorList>
            <person name="Campanaro S."/>
            <person name="Treu L."/>
            <person name="Rodriguez-R L.M."/>
            <person name="Kovalovszki A."/>
            <person name="Ziels R.M."/>
            <person name="Maus I."/>
            <person name="Zhu X."/>
            <person name="Kougias P.G."/>
            <person name="Basile A."/>
            <person name="Luo G."/>
            <person name="Schluter A."/>
            <person name="Konstantinidis K.T."/>
            <person name="Angelidaki I."/>
        </authorList>
    </citation>
    <scope>NUCLEOTIDE SEQUENCE [LARGE SCALE GENOMIC DNA]</scope>
    <source>
        <strain evidence="1">AS05jafATM_4</strain>
    </source>
</reference>
<dbReference type="Proteomes" id="UP000553059">
    <property type="component" value="Unassembled WGS sequence"/>
</dbReference>
<sequence>MCRLYDPIDKAAKANCINCHRWSGKKCRDEAELLHDEQRWYGPVDRLMRGNRVYSYKKA</sequence>
<protein>
    <submittedName>
        <fullName evidence="1">Uncharacterized protein</fullName>
    </submittedName>
</protein>
<evidence type="ECO:0000313" key="2">
    <source>
        <dbReference type="Proteomes" id="UP000553059"/>
    </source>
</evidence>
<proteinExistence type="predicted"/>
<dbReference type="EMBL" id="DUTF01000371">
    <property type="protein sequence ID" value="HHY28527.1"/>
    <property type="molecule type" value="Genomic_DNA"/>
</dbReference>
<dbReference type="AlphaFoldDB" id="A0A7C7D810"/>
<accession>A0A7C7D810</accession>
<comment type="caution">
    <text evidence="1">The sequence shown here is derived from an EMBL/GenBank/DDBJ whole genome shotgun (WGS) entry which is preliminary data.</text>
</comment>
<gene>
    <name evidence="1" type="ORF">GX523_17655</name>
</gene>
<organism evidence="1 2">
    <name type="scientific">Desulfitobacterium dehalogenans</name>
    <dbReference type="NCBI Taxonomy" id="36854"/>
    <lineage>
        <taxon>Bacteria</taxon>
        <taxon>Bacillati</taxon>
        <taxon>Bacillota</taxon>
        <taxon>Clostridia</taxon>
        <taxon>Eubacteriales</taxon>
        <taxon>Desulfitobacteriaceae</taxon>
        <taxon>Desulfitobacterium</taxon>
    </lineage>
</organism>
<evidence type="ECO:0000313" key="1">
    <source>
        <dbReference type="EMBL" id="HHY28527.1"/>
    </source>
</evidence>